<accession>A0A1H9KGY6</accession>
<dbReference type="FunFam" id="3.40.50.40:FF:000001">
    <property type="entry name" value="L-asparaginase 1"/>
    <property type="match status" value="1"/>
</dbReference>
<dbReference type="PROSITE" id="PS00917">
    <property type="entry name" value="ASN_GLN_ASE_2"/>
    <property type="match status" value="1"/>
</dbReference>
<dbReference type="InterPro" id="IPR006033">
    <property type="entry name" value="AsnA_fam"/>
</dbReference>
<dbReference type="RefSeq" id="WP_091360736.1">
    <property type="nucleotide sequence ID" value="NZ_AP025284.1"/>
</dbReference>
<evidence type="ECO:0000256" key="2">
    <source>
        <dbReference type="ARBA" id="ARBA00012920"/>
    </source>
</evidence>
<dbReference type="PANTHER" id="PTHR11707">
    <property type="entry name" value="L-ASPARAGINASE"/>
    <property type="match status" value="1"/>
</dbReference>
<dbReference type="STRING" id="355243.SAMN03080615_03481"/>
<feature type="binding site" evidence="5">
    <location>
        <begin position="91"/>
        <end position="92"/>
    </location>
    <ligand>
        <name>substrate</name>
    </ligand>
</feature>
<evidence type="ECO:0000259" key="7">
    <source>
        <dbReference type="Pfam" id="PF00710"/>
    </source>
</evidence>
<dbReference type="Gene3D" id="3.40.50.1170">
    <property type="entry name" value="L-asparaginase, N-terminal domain"/>
    <property type="match status" value="1"/>
</dbReference>
<evidence type="ECO:0000256" key="5">
    <source>
        <dbReference type="PIRSR" id="PIRSR001220-2"/>
    </source>
</evidence>
<dbReference type="NCBIfam" id="TIGR00519">
    <property type="entry name" value="asnASE_I"/>
    <property type="match status" value="1"/>
</dbReference>
<keyword evidence="3" id="KW-0378">Hydrolase</keyword>
<dbReference type="SFLD" id="SFLDS00057">
    <property type="entry name" value="Glutaminase/Asparaginase"/>
    <property type="match status" value="1"/>
</dbReference>
<dbReference type="AlphaFoldDB" id="A0A1H9KGY6"/>
<evidence type="ECO:0000256" key="4">
    <source>
        <dbReference type="PIRSR" id="PIRSR001220-1"/>
    </source>
</evidence>
<dbReference type="PROSITE" id="PS51732">
    <property type="entry name" value="ASN_GLN_ASE_3"/>
    <property type="match status" value="1"/>
</dbReference>
<dbReference type="NCBIfam" id="NF006998">
    <property type="entry name" value="PRK09461.1"/>
    <property type="match status" value="1"/>
</dbReference>
<dbReference type="InterPro" id="IPR041725">
    <property type="entry name" value="L-asparaginase_I"/>
</dbReference>
<dbReference type="PRINTS" id="PR00139">
    <property type="entry name" value="ASNGLNASE"/>
</dbReference>
<dbReference type="InterPro" id="IPR006034">
    <property type="entry name" value="Asparaginase/glutaminase-like"/>
</dbReference>
<dbReference type="CDD" id="cd08963">
    <property type="entry name" value="L-asparaginase_I"/>
    <property type="match status" value="1"/>
</dbReference>
<dbReference type="PANTHER" id="PTHR11707:SF28">
    <property type="entry name" value="60 KDA LYSOPHOSPHOLIPASE"/>
    <property type="match status" value="1"/>
</dbReference>
<feature type="domain" description="L-asparaginase N-terminal" evidence="7">
    <location>
        <begin position="4"/>
        <end position="192"/>
    </location>
</feature>
<reference evidence="10" key="1">
    <citation type="submission" date="2016-10" db="EMBL/GenBank/DDBJ databases">
        <authorList>
            <person name="Varghese N."/>
            <person name="Submissions S."/>
        </authorList>
    </citation>
    <scope>NUCLEOTIDE SEQUENCE [LARGE SCALE GENOMIC DNA]</scope>
    <source>
        <strain evidence="10">DSM 18887</strain>
    </source>
</reference>
<dbReference type="EMBL" id="FOGB01000013">
    <property type="protein sequence ID" value="SEQ98187.1"/>
    <property type="molecule type" value="Genomic_DNA"/>
</dbReference>
<feature type="active site" description="O-isoaspartyl threonine intermediate" evidence="4">
    <location>
        <position position="13"/>
    </location>
</feature>
<evidence type="ECO:0000313" key="9">
    <source>
        <dbReference type="EMBL" id="SEQ98187.1"/>
    </source>
</evidence>
<gene>
    <name evidence="9" type="ORF">SAMN03080615_03481</name>
</gene>
<dbReference type="InterPro" id="IPR027475">
    <property type="entry name" value="Asparaginase/glutaminase_AS2"/>
</dbReference>
<evidence type="ECO:0000256" key="3">
    <source>
        <dbReference type="ARBA" id="ARBA00022801"/>
    </source>
</evidence>
<name>A0A1H9KGY6_9GAMM</name>
<dbReference type="PIRSF" id="PIRSF500176">
    <property type="entry name" value="L_ASNase"/>
    <property type="match status" value="1"/>
</dbReference>
<protein>
    <recommendedName>
        <fullName evidence="2">asparaginase</fullName>
        <ecNumber evidence="2">3.5.1.1</ecNumber>
    </recommendedName>
</protein>
<feature type="domain" description="Asparaginase/glutaminase C-terminal" evidence="8">
    <location>
        <begin position="212"/>
        <end position="318"/>
    </location>
</feature>
<keyword evidence="10" id="KW-1185">Reference proteome</keyword>
<dbReference type="InterPro" id="IPR027473">
    <property type="entry name" value="L-asparaginase_C"/>
</dbReference>
<dbReference type="InterPro" id="IPR027474">
    <property type="entry name" value="L-asparaginase_N"/>
</dbReference>
<dbReference type="SMART" id="SM00870">
    <property type="entry name" value="Asparaginase"/>
    <property type="match status" value="1"/>
</dbReference>
<feature type="binding site" evidence="5">
    <location>
        <position position="60"/>
    </location>
    <ligand>
        <name>substrate</name>
    </ligand>
</feature>
<proteinExistence type="inferred from homology"/>
<evidence type="ECO:0000256" key="1">
    <source>
        <dbReference type="ARBA" id="ARBA00010518"/>
    </source>
</evidence>
<evidence type="ECO:0000259" key="8">
    <source>
        <dbReference type="Pfam" id="PF17763"/>
    </source>
</evidence>
<dbReference type="EC" id="3.5.1.1" evidence="2"/>
<dbReference type="Pfam" id="PF00710">
    <property type="entry name" value="Asparaginase"/>
    <property type="match status" value="1"/>
</dbReference>
<dbReference type="InterPro" id="IPR040919">
    <property type="entry name" value="Asparaginase_C"/>
</dbReference>
<dbReference type="SUPFAM" id="SSF53774">
    <property type="entry name" value="Glutaminase/Asparaginase"/>
    <property type="match status" value="1"/>
</dbReference>
<dbReference type="InterPro" id="IPR036152">
    <property type="entry name" value="Asp/glu_Ase-like_sf"/>
</dbReference>
<organism evidence="9 10">
    <name type="scientific">Amphritea atlantica</name>
    <dbReference type="NCBI Taxonomy" id="355243"/>
    <lineage>
        <taxon>Bacteria</taxon>
        <taxon>Pseudomonadati</taxon>
        <taxon>Pseudomonadota</taxon>
        <taxon>Gammaproteobacteria</taxon>
        <taxon>Oceanospirillales</taxon>
        <taxon>Oceanospirillaceae</taxon>
        <taxon>Amphritea</taxon>
    </lineage>
</organism>
<dbReference type="Proteomes" id="UP000198749">
    <property type="component" value="Unassembled WGS sequence"/>
</dbReference>
<feature type="active site" evidence="6">
    <location>
        <position position="91"/>
    </location>
</feature>
<dbReference type="InterPro" id="IPR037152">
    <property type="entry name" value="L-asparaginase_N_sf"/>
</dbReference>
<dbReference type="GO" id="GO:0004067">
    <property type="term" value="F:asparaginase activity"/>
    <property type="evidence" value="ECO:0007669"/>
    <property type="project" value="UniProtKB-UniRule"/>
</dbReference>
<evidence type="ECO:0000256" key="6">
    <source>
        <dbReference type="PROSITE-ProRule" id="PRU10100"/>
    </source>
</evidence>
<dbReference type="OrthoDB" id="9788068at2"/>
<dbReference type="Pfam" id="PF17763">
    <property type="entry name" value="Asparaginase_C"/>
    <property type="match status" value="1"/>
</dbReference>
<sequence length="337" mass="36326">MKRNILIIYAGGTIGMQASEKGYVPVAGFEQRLRAQLRRTTGASELPAFEVLELEQLIDSANLQPHHWTELGGIITAHWQQYDGFLLLHGTDTMAYTASMLSFMLQGMDKPVIVTGSQIPLAQLRNDALDNLLSSLMFAAGDAIPEVCICFNGRLLRGNRASKLKSSALDAFDSPNFGWLGQAGIDIELHTELLLQSGTADFKIPDFNPDAVVILPVYPGISARIARDLLSNPAVKGVVLHTYGAGNPPDANGELMAELDNAVRRGVTIVNITQCLQGQVSQGAYATGATLNRIGVIPGRDLTLEAAFTKLHFLLATQPADRVKGLMIQSLCGEMAQ</sequence>
<dbReference type="FunFam" id="3.40.50.1170:FF:000001">
    <property type="entry name" value="L-asparaginase 2"/>
    <property type="match status" value="1"/>
</dbReference>
<dbReference type="PIRSF" id="PIRSF001220">
    <property type="entry name" value="L-ASNase_gatD"/>
    <property type="match status" value="1"/>
</dbReference>
<dbReference type="Gene3D" id="3.40.50.40">
    <property type="match status" value="1"/>
</dbReference>
<dbReference type="GO" id="GO:0009066">
    <property type="term" value="P:aspartate family amino acid metabolic process"/>
    <property type="evidence" value="ECO:0007669"/>
    <property type="project" value="UniProtKB-ARBA"/>
</dbReference>
<comment type="similarity">
    <text evidence="1">Belongs to the asparaginase 1 family.</text>
</comment>
<evidence type="ECO:0000313" key="10">
    <source>
        <dbReference type="Proteomes" id="UP000198749"/>
    </source>
</evidence>